<dbReference type="Proteomes" id="UP001146793">
    <property type="component" value="Unassembled WGS sequence"/>
</dbReference>
<proteinExistence type="predicted"/>
<comment type="caution">
    <text evidence="1">The sequence shown here is derived from an EMBL/GenBank/DDBJ whole genome shotgun (WGS) entry which is preliminary data.</text>
</comment>
<reference evidence="1" key="1">
    <citation type="submission" date="2022-08" db="EMBL/GenBank/DDBJ databases">
        <title>Novel sulphate-reducing endosymbionts in the free-living metamonad Anaeramoeba.</title>
        <authorList>
            <person name="Jerlstrom-Hultqvist J."/>
            <person name="Cepicka I."/>
            <person name="Gallot-Lavallee L."/>
            <person name="Salas-Leiva D."/>
            <person name="Curtis B.A."/>
            <person name="Zahonova K."/>
            <person name="Pipaliya S."/>
            <person name="Dacks J."/>
            <person name="Roger A.J."/>
        </authorList>
    </citation>
    <scope>NUCLEOTIDE SEQUENCE</scope>
    <source>
        <strain evidence="1">Busselton2</strain>
    </source>
</reference>
<sequence length="135" mass="16584">MIKNNNKMEKEYQEHINSIKKEINSEFLIEIENSENLYKTEKPEKITFKLEEIEEQIKRTKNKSVKEFEKIYLYKKDPRKKEDVNYKKTYKKFIEILQRNFQNWLENPNKKNLNLIKDRDLLFIHKKGDEGITLN</sequence>
<name>A0AAV8A030_9EUKA</name>
<organism evidence="1 2">
    <name type="scientific">Anaeramoeba flamelloides</name>
    <dbReference type="NCBI Taxonomy" id="1746091"/>
    <lineage>
        <taxon>Eukaryota</taxon>
        <taxon>Metamonada</taxon>
        <taxon>Anaeramoebidae</taxon>
        <taxon>Anaeramoeba</taxon>
    </lineage>
</organism>
<dbReference type="AlphaFoldDB" id="A0AAV8A030"/>
<accession>A0AAV8A030</accession>
<protein>
    <submittedName>
        <fullName evidence="1">Uncharacterized protein</fullName>
    </submittedName>
</protein>
<evidence type="ECO:0000313" key="2">
    <source>
        <dbReference type="Proteomes" id="UP001146793"/>
    </source>
</evidence>
<evidence type="ECO:0000313" key="1">
    <source>
        <dbReference type="EMBL" id="KAJ3446854.1"/>
    </source>
</evidence>
<dbReference type="EMBL" id="JANTQA010000018">
    <property type="protein sequence ID" value="KAJ3446854.1"/>
    <property type="molecule type" value="Genomic_DNA"/>
</dbReference>
<gene>
    <name evidence="1" type="ORF">M0812_07849</name>
</gene>